<protein>
    <recommendedName>
        <fullName evidence="9">UMP-CMP kinase</fullName>
        <ecNumber evidence="9">2.7.4.14</ecNumber>
    </recommendedName>
    <alternativeName>
        <fullName evidence="9">Deoxycytidylate kinase</fullName>
        <shortName evidence="9">CK</shortName>
        <shortName evidence="9">dCMP kinase</shortName>
    </alternativeName>
    <alternativeName>
        <fullName evidence="9">Uridine monophosphate/cytidine monophosphate kinase</fullName>
        <shortName evidence="9">UMP/CMP kinase</shortName>
        <shortName evidence="9">UMP/CMPK</shortName>
    </alternativeName>
</protein>
<dbReference type="SUPFAM" id="SSF52540">
    <property type="entry name" value="P-loop containing nucleoside triphosphate hydrolases"/>
    <property type="match status" value="1"/>
</dbReference>
<comment type="function">
    <text evidence="9">Catalyzes the phosphorylation of pyrimidine nucleoside monophosphates at the expense of ATP. Plays an important role in de novo pyrimidine nucleotide biosynthesis. Has preference for UMP and CMP as phosphate acceptors.</text>
</comment>
<comment type="domain">
    <text evidence="9">Consists of three domains, a large central CORE domain and two small peripheral domains, NMPbind and LID, which undergo movements during catalysis. The LID domain closes over the site of phosphoryl transfer upon ATP binding. Assembling and dissambling the active center during each catalytic cycle provides an effective means to prevent ATP hydrolysis.</text>
</comment>
<evidence type="ECO:0000256" key="7">
    <source>
        <dbReference type="ARBA" id="ARBA00023242"/>
    </source>
</evidence>
<evidence type="ECO:0000256" key="6">
    <source>
        <dbReference type="ARBA" id="ARBA00022975"/>
    </source>
</evidence>
<dbReference type="InterPro" id="IPR032710">
    <property type="entry name" value="NTF2-like_dom_sf"/>
</dbReference>
<dbReference type="InterPro" id="IPR033690">
    <property type="entry name" value="Adenylat_kinase_CS"/>
</dbReference>
<dbReference type="Gene3D" id="3.10.450.50">
    <property type="match status" value="1"/>
</dbReference>
<dbReference type="GO" id="GO:0036431">
    <property type="term" value="F:dCMP kinase activity"/>
    <property type="evidence" value="ECO:0007669"/>
    <property type="project" value="RHEA"/>
</dbReference>
<dbReference type="STRING" id="112090.W4GAG3"/>
<proteinExistence type="inferred from homology"/>
<dbReference type="GO" id="GO:0005516">
    <property type="term" value="F:calmodulin binding"/>
    <property type="evidence" value="ECO:0007669"/>
    <property type="project" value="InterPro"/>
</dbReference>
<dbReference type="CDD" id="cd01428">
    <property type="entry name" value="ADK"/>
    <property type="match status" value="1"/>
</dbReference>
<keyword evidence="3 9" id="KW-0547">Nucleotide-binding</keyword>
<dbReference type="HAMAP" id="MF_03172">
    <property type="entry name" value="Adenylate_kinase_UMP_CMP_kin"/>
    <property type="match status" value="1"/>
</dbReference>
<comment type="catalytic activity">
    <reaction evidence="8 9">
        <text>UMP + ATP = UDP + ADP</text>
        <dbReference type="Rhea" id="RHEA:24400"/>
        <dbReference type="ChEBI" id="CHEBI:30616"/>
        <dbReference type="ChEBI" id="CHEBI:57865"/>
        <dbReference type="ChEBI" id="CHEBI:58223"/>
        <dbReference type="ChEBI" id="CHEBI:456216"/>
        <dbReference type="EC" id="2.7.4.14"/>
    </reaction>
</comment>
<dbReference type="InterPro" id="IPR006266">
    <property type="entry name" value="UMP_CMP_kinase"/>
</dbReference>
<dbReference type="OrthoDB" id="442176at2759"/>
<keyword evidence="1 9" id="KW-0963">Cytoplasm</keyword>
<dbReference type="PROSITE" id="PS00113">
    <property type="entry name" value="ADENYLATE_KINASE"/>
    <property type="match status" value="1"/>
</dbReference>
<comment type="cofactor">
    <cofactor evidence="9">
        <name>Mg(2+)</name>
        <dbReference type="ChEBI" id="CHEBI:18420"/>
    </cofactor>
    <text evidence="9">Binds 1 Mg(2+) ion per monomer.</text>
</comment>
<dbReference type="SUPFAM" id="SSF54427">
    <property type="entry name" value="NTF2-like"/>
    <property type="match status" value="1"/>
</dbReference>
<dbReference type="InterPro" id="IPR013543">
    <property type="entry name" value="Ca/CaM-dep_prot_kinase-assoc"/>
</dbReference>
<dbReference type="Pfam" id="PF00406">
    <property type="entry name" value="ADK"/>
    <property type="match status" value="1"/>
</dbReference>
<keyword evidence="2 9" id="KW-0808">Transferase</keyword>
<evidence type="ECO:0000256" key="2">
    <source>
        <dbReference type="ARBA" id="ARBA00022679"/>
    </source>
</evidence>
<keyword evidence="6 9" id="KW-0665">Pyrimidine biosynthesis</keyword>
<accession>W4GAG3</accession>
<dbReference type="GO" id="GO:0004683">
    <property type="term" value="F:calcium/calmodulin-dependent protein kinase activity"/>
    <property type="evidence" value="ECO:0007669"/>
    <property type="project" value="InterPro"/>
</dbReference>
<dbReference type="RefSeq" id="XP_009834169.1">
    <property type="nucleotide sequence ID" value="XM_009835867.1"/>
</dbReference>
<keyword evidence="7 9" id="KW-0539">Nucleus</keyword>
<dbReference type="AlphaFoldDB" id="W4GAG3"/>
<dbReference type="EC" id="2.7.4.14" evidence="9"/>
<feature type="binding site" evidence="9">
    <location>
        <position position="138"/>
    </location>
    <ligand>
        <name>a ribonucleoside 5'-phosphate</name>
        <dbReference type="ChEBI" id="CHEBI:58043"/>
    </ligand>
</feature>
<evidence type="ECO:0000256" key="9">
    <source>
        <dbReference type="HAMAP-Rule" id="MF_03172"/>
    </source>
</evidence>
<keyword evidence="5 9" id="KW-0067">ATP-binding</keyword>
<dbReference type="Pfam" id="PF08332">
    <property type="entry name" value="CaMKII_AD"/>
    <property type="match status" value="1"/>
</dbReference>
<sequence length="318" mass="35692">MAASSLRSKVLFVLGGPGSGKGTQCSKIVAKFGFVHLSAGDLLREERSSGSPNGDMIDRMIRDGAIVPVKVTLDLIRKAMLESGRDLFLIDGFPRNFDNLEGWEAEMTDVDVAGVLFYDCPEEEMEKRLLERGKTSGRTDDNIDAIRKRFTTYLESTMPIIEHFALKDQVFRISSIPSPDVVFDETAKVIEPIVKRHLVDSTQRLLDAVFQGDWATYKDLCDECLSAIEPQSMGHVIEGLQFHEFYFKNQGIGGLGVSKICKSNVVDPHVKLYGDTAIVSFANVIQSPTQESVLYMETRVWHRQDGKWKNVHFHRSSK</sequence>
<dbReference type="GO" id="GO:0036430">
    <property type="term" value="F:CMP kinase activity"/>
    <property type="evidence" value="ECO:0007669"/>
    <property type="project" value="RHEA"/>
</dbReference>
<dbReference type="GO" id="GO:0005634">
    <property type="term" value="C:nucleus"/>
    <property type="evidence" value="ECO:0007669"/>
    <property type="project" value="UniProtKB-SubCell"/>
</dbReference>
<organism evidence="11">
    <name type="scientific">Aphanomyces astaci</name>
    <name type="common">Crayfish plague agent</name>
    <dbReference type="NCBI Taxonomy" id="112090"/>
    <lineage>
        <taxon>Eukaryota</taxon>
        <taxon>Sar</taxon>
        <taxon>Stramenopiles</taxon>
        <taxon>Oomycota</taxon>
        <taxon>Saprolegniomycetes</taxon>
        <taxon>Saprolegniales</taxon>
        <taxon>Verrucalvaceae</taxon>
        <taxon>Aphanomyces</taxon>
    </lineage>
</organism>
<dbReference type="Gene3D" id="3.40.50.300">
    <property type="entry name" value="P-loop containing nucleotide triphosphate hydrolases"/>
    <property type="match status" value="1"/>
</dbReference>
<evidence type="ECO:0000256" key="1">
    <source>
        <dbReference type="ARBA" id="ARBA00022490"/>
    </source>
</evidence>
<keyword evidence="4 9" id="KW-0418">Kinase</keyword>
<feature type="binding site" evidence="9">
    <location>
        <begin position="18"/>
        <end position="23"/>
    </location>
    <ligand>
        <name>ATP</name>
        <dbReference type="ChEBI" id="CHEBI:30616"/>
    </ligand>
</feature>
<dbReference type="GO" id="GO:0006221">
    <property type="term" value="P:pyrimidine nucleotide biosynthetic process"/>
    <property type="evidence" value="ECO:0007669"/>
    <property type="project" value="UniProtKB-UniRule"/>
</dbReference>
<dbReference type="PANTHER" id="PTHR23359">
    <property type="entry name" value="NUCLEOTIDE KINASE"/>
    <property type="match status" value="1"/>
</dbReference>
<feature type="binding site" evidence="9">
    <location>
        <position position="132"/>
    </location>
    <ligand>
        <name>ATP</name>
        <dbReference type="ChEBI" id="CHEBI:30616"/>
    </ligand>
</feature>
<gene>
    <name evidence="11" type="ORF">H257_09610</name>
</gene>
<evidence type="ECO:0000259" key="10">
    <source>
        <dbReference type="Pfam" id="PF08332"/>
    </source>
</evidence>
<evidence type="ECO:0000256" key="3">
    <source>
        <dbReference type="ARBA" id="ARBA00022741"/>
    </source>
</evidence>
<feature type="binding site" evidence="9">
    <location>
        <position position="177"/>
    </location>
    <ligand>
        <name>ATP</name>
        <dbReference type="ChEBI" id="CHEBI:30616"/>
    </ligand>
</feature>
<evidence type="ECO:0000256" key="4">
    <source>
        <dbReference type="ARBA" id="ARBA00022777"/>
    </source>
</evidence>
<dbReference type="GeneID" id="20811606"/>
<dbReference type="VEuPathDB" id="FungiDB:H257_09610"/>
<comment type="catalytic activity">
    <reaction evidence="9">
        <text>dCMP + ATP = dCDP + ADP</text>
        <dbReference type="Rhea" id="RHEA:25094"/>
        <dbReference type="ChEBI" id="CHEBI:30616"/>
        <dbReference type="ChEBI" id="CHEBI:57566"/>
        <dbReference type="ChEBI" id="CHEBI:58593"/>
        <dbReference type="ChEBI" id="CHEBI:456216"/>
        <dbReference type="EC" id="2.7.4.14"/>
    </reaction>
</comment>
<dbReference type="GO" id="GO:0005524">
    <property type="term" value="F:ATP binding"/>
    <property type="evidence" value="ECO:0007669"/>
    <property type="project" value="UniProtKB-KW"/>
</dbReference>
<dbReference type="GO" id="GO:0033862">
    <property type="term" value="F:UMP kinase activity"/>
    <property type="evidence" value="ECO:0007669"/>
    <property type="project" value="RHEA"/>
</dbReference>
<comment type="catalytic activity">
    <reaction evidence="9">
        <text>CMP + ATP = CDP + ADP</text>
        <dbReference type="Rhea" id="RHEA:11600"/>
        <dbReference type="ChEBI" id="CHEBI:30616"/>
        <dbReference type="ChEBI" id="CHEBI:58069"/>
        <dbReference type="ChEBI" id="CHEBI:60377"/>
        <dbReference type="ChEBI" id="CHEBI:456216"/>
        <dbReference type="EC" id="2.7.4.14"/>
    </reaction>
</comment>
<feature type="binding site" evidence="9">
    <location>
        <begin position="92"/>
        <end position="95"/>
    </location>
    <ligand>
        <name>a ribonucleoside 5'-phosphate</name>
        <dbReference type="ChEBI" id="CHEBI:58043"/>
    </ligand>
</feature>
<reference evidence="11" key="1">
    <citation type="submission" date="2013-12" db="EMBL/GenBank/DDBJ databases">
        <title>The Genome Sequence of Aphanomyces astaci APO3.</title>
        <authorList>
            <consortium name="The Broad Institute Genomics Platform"/>
            <person name="Russ C."/>
            <person name="Tyler B."/>
            <person name="van West P."/>
            <person name="Dieguez-Uribeondo J."/>
            <person name="Young S.K."/>
            <person name="Zeng Q."/>
            <person name="Gargeya S."/>
            <person name="Fitzgerald M."/>
            <person name="Abouelleil A."/>
            <person name="Alvarado L."/>
            <person name="Chapman S.B."/>
            <person name="Gainer-Dewar J."/>
            <person name="Goldberg J."/>
            <person name="Griggs A."/>
            <person name="Gujja S."/>
            <person name="Hansen M."/>
            <person name="Howarth C."/>
            <person name="Imamovic A."/>
            <person name="Ireland A."/>
            <person name="Larimer J."/>
            <person name="McCowan C."/>
            <person name="Murphy C."/>
            <person name="Pearson M."/>
            <person name="Poon T.W."/>
            <person name="Priest M."/>
            <person name="Roberts A."/>
            <person name="Saif S."/>
            <person name="Shea T."/>
            <person name="Sykes S."/>
            <person name="Wortman J."/>
            <person name="Nusbaum C."/>
            <person name="Birren B."/>
        </authorList>
    </citation>
    <scope>NUCLEOTIDE SEQUENCE [LARGE SCALE GENOMIC DNA]</scope>
    <source>
        <strain evidence="11">APO3</strain>
    </source>
</reference>
<name>W4GAG3_APHAT</name>
<feature type="binding site" evidence="9">
    <location>
        <position position="44"/>
    </location>
    <ligand>
        <name>a ribonucleoside 5'-phosphate</name>
        <dbReference type="ChEBI" id="CHEBI:58043"/>
    </ligand>
</feature>
<feature type="binding site" evidence="9">
    <location>
        <position position="149"/>
    </location>
    <ligand>
        <name>a ribonucleoside 5'-phosphate</name>
        <dbReference type="ChEBI" id="CHEBI:58043"/>
    </ligand>
</feature>
<comment type="similarity">
    <text evidence="9">Belongs to the adenylate kinase family. UMP-CMP kinase subfamily.</text>
</comment>
<dbReference type="EMBL" id="KI913137">
    <property type="protein sequence ID" value="ETV76044.1"/>
    <property type="molecule type" value="Genomic_DNA"/>
</dbReference>
<comment type="subcellular location">
    <subcellularLocation>
        <location evidence="9">Cytoplasm</location>
    </subcellularLocation>
    <subcellularLocation>
        <location evidence="9">Nucleus</location>
    </subcellularLocation>
</comment>
<feature type="region of interest" description="LID" evidence="9">
    <location>
        <begin position="131"/>
        <end position="141"/>
    </location>
</feature>
<dbReference type="PRINTS" id="PR00094">
    <property type="entry name" value="ADENYLTKNASE"/>
</dbReference>
<feature type="domain" description="Calcium/calmodulin-dependent protein kinase II association-domain" evidence="10">
    <location>
        <begin position="195"/>
        <end position="317"/>
    </location>
</feature>
<dbReference type="InterPro" id="IPR027417">
    <property type="entry name" value="P-loop_NTPase"/>
</dbReference>
<dbReference type="GO" id="GO:0005737">
    <property type="term" value="C:cytoplasm"/>
    <property type="evidence" value="ECO:0007669"/>
    <property type="project" value="UniProtKB-SubCell"/>
</dbReference>
<feature type="binding site" evidence="9">
    <location>
        <position position="99"/>
    </location>
    <ligand>
        <name>CMP</name>
        <dbReference type="ChEBI" id="CHEBI:60377"/>
    </ligand>
</feature>
<evidence type="ECO:0000313" key="11">
    <source>
        <dbReference type="EMBL" id="ETV76044.1"/>
    </source>
</evidence>
<dbReference type="NCBIfam" id="TIGR01359">
    <property type="entry name" value="UMP_CMP_kin_fam"/>
    <property type="match status" value="1"/>
</dbReference>
<feature type="binding site" evidence="9">
    <location>
        <begin position="65"/>
        <end position="67"/>
    </location>
    <ligand>
        <name>a ribonucleoside 5'-phosphate</name>
        <dbReference type="ChEBI" id="CHEBI:58043"/>
    </ligand>
</feature>
<dbReference type="HAMAP" id="MF_00235">
    <property type="entry name" value="Adenylate_kinase_Adk"/>
    <property type="match status" value="1"/>
</dbReference>
<comment type="caution">
    <text evidence="9">Lacks conserved residue(s) required for the propagation of feature annotation.</text>
</comment>
<comment type="subunit">
    <text evidence="9">Monomer.</text>
</comment>
<dbReference type="InterPro" id="IPR000850">
    <property type="entry name" value="Adenylat/UMP-CMP_kin"/>
</dbReference>
<evidence type="ECO:0000256" key="5">
    <source>
        <dbReference type="ARBA" id="ARBA00022840"/>
    </source>
</evidence>
<dbReference type="GO" id="GO:0006207">
    <property type="term" value="P:'de novo' pyrimidine nucleobase biosynthetic process"/>
    <property type="evidence" value="ECO:0007669"/>
    <property type="project" value="InterPro"/>
</dbReference>
<evidence type="ECO:0000256" key="8">
    <source>
        <dbReference type="ARBA" id="ARBA00048116"/>
    </source>
</evidence>
<dbReference type="FunFam" id="3.40.50.300:FF:000315">
    <property type="entry name" value="Adenylate kinase 1"/>
    <property type="match status" value="1"/>
</dbReference>